<evidence type="ECO:0000313" key="6">
    <source>
        <dbReference type="EMBL" id="KAJ8318921.1"/>
    </source>
</evidence>
<dbReference type="SMART" id="SM00248">
    <property type="entry name" value="ANK"/>
    <property type="match status" value="6"/>
</dbReference>
<dbReference type="SUPFAM" id="SSF48403">
    <property type="entry name" value="Ankyrin repeat"/>
    <property type="match status" value="1"/>
</dbReference>
<comment type="caution">
    <text evidence="6">The sequence shown here is derived from an EMBL/GenBank/DDBJ whole genome shotgun (WGS) entry which is preliminary data.</text>
</comment>
<proteinExistence type="inferred from homology"/>
<accession>A0ABQ9FNQ7</accession>
<dbReference type="Proteomes" id="UP001217089">
    <property type="component" value="Unassembled WGS sequence"/>
</dbReference>
<dbReference type="Pfam" id="PF12796">
    <property type="entry name" value="Ank_2"/>
    <property type="match status" value="2"/>
</dbReference>
<gene>
    <name evidence="6" type="ORF">KUTeg_004012</name>
</gene>
<keyword evidence="7" id="KW-1185">Reference proteome</keyword>
<feature type="repeat" description="ANK" evidence="4">
    <location>
        <begin position="116"/>
        <end position="148"/>
    </location>
</feature>
<name>A0ABQ9FNQ7_TEGGR</name>
<feature type="repeat" description="ANK" evidence="4">
    <location>
        <begin position="18"/>
        <end position="50"/>
    </location>
</feature>
<keyword evidence="2" id="KW-0677">Repeat</keyword>
<reference evidence="6 7" key="1">
    <citation type="submission" date="2022-12" db="EMBL/GenBank/DDBJ databases">
        <title>Chromosome-level genome of Tegillarca granosa.</title>
        <authorList>
            <person name="Kim J."/>
        </authorList>
    </citation>
    <scope>NUCLEOTIDE SEQUENCE [LARGE SCALE GENOMIC DNA]</scope>
    <source>
        <strain evidence="6">Teg-2019</strain>
        <tissue evidence="6">Adductor muscle</tissue>
    </source>
</reference>
<dbReference type="SMART" id="SM00969">
    <property type="entry name" value="SOCS_box"/>
    <property type="match status" value="1"/>
</dbReference>
<dbReference type="PROSITE" id="PS50297">
    <property type="entry name" value="ANK_REP_REGION"/>
    <property type="match status" value="6"/>
</dbReference>
<sequence length="280" mass="31048">MSEVSESFRAEDIHLFVQHKYPLHKAAQEGRHDIIETLINSGHSVNVSNYDLVTPLHEACFHGKQQCVKALLQHGAEVNSRNIDGATPLCDAASSGNVECVEILFQYGANVNPPLLLSSPLHEAVLRDQWQCVQLLIENGANLNISDCHYGTPLHTAGTLGFTHSAELLLKAGADVNAIKTHNTALHIAAHSQDYKMVTLLLRFGASTNAENNSGYRPVELVTSSTSPVKQVLLHWQGNVRRLKELCRFVIRKNINPTRLSLIDQLQLPKLLIEYLKFNV</sequence>
<dbReference type="PANTHER" id="PTHR24136:SF53">
    <property type="entry name" value="ANKYRIN REPEAT AND SOCS BOX CONTAINING 13"/>
    <property type="match status" value="1"/>
</dbReference>
<dbReference type="Gene3D" id="1.10.750.20">
    <property type="entry name" value="SOCS box"/>
    <property type="match status" value="1"/>
</dbReference>
<evidence type="ECO:0000256" key="2">
    <source>
        <dbReference type="ARBA" id="ARBA00022737"/>
    </source>
</evidence>
<keyword evidence="3 4" id="KW-0040">ANK repeat</keyword>
<dbReference type="SUPFAM" id="SSF158235">
    <property type="entry name" value="SOCS box-like"/>
    <property type="match status" value="1"/>
</dbReference>
<dbReference type="PROSITE" id="PS50088">
    <property type="entry name" value="ANK_REPEAT"/>
    <property type="match status" value="6"/>
</dbReference>
<dbReference type="InterPro" id="IPR036770">
    <property type="entry name" value="Ankyrin_rpt-contain_sf"/>
</dbReference>
<dbReference type="Pfam" id="PF07525">
    <property type="entry name" value="SOCS_box"/>
    <property type="match status" value="1"/>
</dbReference>
<evidence type="ECO:0000256" key="4">
    <source>
        <dbReference type="PROSITE-ProRule" id="PRU00023"/>
    </source>
</evidence>
<feature type="repeat" description="ANK" evidence="4">
    <location>
        <begin position="51"/>
        <end position="83"/>
    </location>
</feature>
<dbReference type="PANTHER" id="PTHR24136">
    <property type="entry name" value="SOWAH (DROSOPHILA) HOMOLOG"/>
    <property type="match status" value="1"/>
</dbReference>
<dbReference type="EMBL" id="JARBDR010000214">
    <property type="protein sequence ID" value="KAJ8318921.1"/>
    <property type="molecule type" value="Genomic_DNA"/>
</dbReference>
<dbReference type="InterPro" id="IPR002110">
    <property type="entry name" value="Ankyrin_rpt"/>
</dbReference>
<organism evidence="6 7">
    <name type="scientific">Tegillarca granosa</name>
    <name type="common">Malaysian cockle</name>
    <name type="synonym">Anadara granosa</name>
    <dbReference type="NCBI Taxonomy" id="220873"/>
    <lineage>
        <taxon>Eukaryota</taxon>
        <taxon>Metazoa</taxon>
        <taxon>Spiralia</taxon>
        <taxon>Lophotrochozoa</taxon>
        <taxon>Mollusca</taxon>
        <taxon>Bivalvia</taxon>
        <taxon>Autobranchia</taxon>
        <taxon>Pteriomorphia</taxon>
        <taxon>Arcoida</taxon>
        <taxon>Arcoidea</taxon>
        <taxon>Arcidae</taxon>
        <taxon>Tegillarca</taxon>
    </lineage>
</organism>
<evidence type="ECO:0000313" key="7">
    <source>
        <dbReference type="Proteomes" id="UP001217089"/>
    </source>
</evidence>
<dbReference type="Pfam" id="PF00023">
    <property type="entry name" value="Ank"/>
    <property type="match status" value="1"/>
</dbReference>
<dbReference type="PRINTS" id="PR01415">
    <property type="entry name" value="ANKYRIN"/>
</dbReference>
<evidence type="ECO:0000256" key="1">
    <source>
        <dbReference type="ARBA" id="ARBA00005949"/>
    </source>
</evidence>
<dbReference type="Gene3D" id="1.25.40.20">
    <property type="entry name" value="Ankyrin repeat-containing domain"/>
    <property type="match status" value="1"/>
</dbReference>
<dbReference type="CDD" id="cd03587">
    <property type="entry name" value="SOCS"/>
    <property type="match status" value="1"/>
</dbReference>
<feature type="repeat" description="ANK" evidence="4">
    <location>
        <begin position="181"/>
        <end position="213"/>
    </location>
</feature>
<evidence type="ECO:0000256" key="3">
    <source>
        <dbReference type="ARBA" id="ARBA00023043"/>
    </source>
</evidence>
<feature type="repeat" description="ANK" evidence="4">
    <location>
        <begin position="84"/>
        <end position="112"/>
    </location>
</feature>
<dbReference type="InterPro" id="IPR001496">
    <property type="entry name" value="SOCS_box"/>
</dbReference>
<protein>
    <recommendedName>
        <fullName evidence="5">SOCS box domain-containing protein</fullName>
    </recommendedName>
</protein>
<dbReference type="InterPro" id="IPR036036">
    <property type="entry name" value="SOCS_box-like_dom_sf"/>
</dbReference>
<dbReference type="InterPro" id="IPR051573">
    <property type="entry name" value="Ankyrin-SOCS_box_domain"/>
</dbReference>
<feature type="repeat" description="ANK" evidence="4">
    <location>
        <begin position="149"/>
        <end position="181"/>
    </location>
</feature>
<feature type="domain" description="SOCS box" evidence="5">
    <location>
        <begin position="234"/>
        <end position="280"/>
    </location>
</feature>
<dbReference type="PROSITE" id="PS50225">
    <property type="entry name" value="SOCS"/>
    <property type="match status" value="1"/>
</dbReference>
<comment type="similarity">
    <text evidence="1">Belongs to the ankyrin SOCS box (ASB) family.</text>
</comment>
<evidence type="ECO:0000259" key="5">
    <source>
        <dbReference type="PROSITE" id="PS50225"/>
    </source>
</evidence>